<gene>
    <name evidence="4" type="ORF">ET464_03285</name>
</gene>
<dbReference type="Gene3D" id="2.160.10.10">
    <property type="entry name" value="Hexapeptide repeat proteins"/>
    <property type="match status" value="1"/>
</dbReference>
<dbReference type="NCBIfam" id="TIGR03570">
    <property type="entry name" value="NeuD_NnaD"/>
    <property type="match status" value="1"/>
</dbReference>
<protein>
    <submittedName>
        <fullName evidence="4">Acetyltransferase</fullName>
    </submittedName>
</protein>
<dbReference type="InterPro" id="IPR011004">
    <property type="entry name" value="Trimer_LpxA-like_sf"/>
</dbReference>
<keyword evidence="4" id="KW-0808">Transferase</keyword>
<dbReference type="OrthoDB" id="9794407at2"/>
<feature type="site" description="Increases basicity of active site His" evidence="1">
    <location>
        <position position="146"/>
    </location>
</feature>
<dbReference type="EMBL" id="CP035492">
    <property type="protein sequence ID" value="QAY65549.1"/>
    <property type="molecule type" value="Genomic_DNA"/>
</dbReference>
<evidence type="ECO:0000256" key="2">
    <source>
        <dbReference type="PIRSR" id="PIRSR620019-2"/>
    </source>
</evidence>
<proteinExistence type="predicted"/>
<dbReference type="PANTHER" id="PTHR43300">
    <property type="entry name" value="ACETYLTRANSFERASE"/>
    <property type="match status" value="1"/>
</dbReference>
<reference evidence="4 5" key="1">
    <citation type="submission" date="2019-01" db="EMBL/GenBank/DDBJ databases">
        <title>Genome sequencing of strain FW100M-2.</title>
        <authorList>
            <person name="Heo J."/>
            <person name="Kim S.-J."/>
            <person name="Kim J.-S."/>
            <person name="Hong S.-B."/>
            <person name="Kwon S.-W."/>
        </authorList>
    </citation>
    <scope>NUCLEOTIDE SEQUENCE [LARGE SCALE GENOMIC DNA]</scope>
    <source>
        <strain evidence="4 5">FW100M-2</strain>
    </source>
</reference>
<organism evidence="4 5">
    <name type="scientific">Paenibacillus protaetiae</name>
    <dbReference type="NCBI Taxonomy" id="2509456"/>
    <lineage>
        <taxon>Bacteria</taxon>
        <taxon>Bacillati</taxon>
        <taxon>Bacillota</taxon>
        <taxon>Bacilli</taxon>
        <taxon>Bacillales</taxon>
        <taxon>Paenibacillaceae</taxon>
        <taxon>Paenibacillus</taxon>
    </lineage>
</organism>
<dbReference type="Proteomes" id="UP000293568">
    <property type="component" value="Chromosome"/>
</dbReference>
<feature type="binding site" evidence="2">
    <location>
        <position position="78"/>
    </location>
    <ligand>
        <name>substrate</name>
    </ligand>
</feature>
<sequence>MLLKGEDRIATRKVVVIGAGGHAKVIIDILLADPSIEIAGCTSRQQNRMCAGVPVLGDDSILPELYYQGVRHAFIAIGDNRMRYKLSLQTAAIGFQPVNAVSPRAYVAQSASLGAGIAVMPGAVINAEASIMDYAIINTNASVDHECEIGRFCHIAPGSALSGNVKVGEGSFLGTGTSVIDGISIGSWTTVGAGSTVVRPLPSDCVAYGVPAKVIRQTPKP</sequence>
<dbReference type="GO" id="GO:0016740">
    <property type="term" value="F:transferase activity"/>
    <property type="evidence" value="ECO:0007669"/>
    <property type="project" value="UniProtKB-KW"/>
</dbReference>
<dbReference type="SUPFAM" id="SSF51161">
    <property type="entry name" value="Trimeric LpxA-like enzymes"/>
    <property type="match status" value="1"/>
</dbReference>
<name>A0A4P6EV67_9BACL</name>
<dbReference type="InterPro" id="IPR050179">
    <property type="entry name" value="Trans_hexapeptide_repeat"/>
</dbReference>
<evidence type="ECO:0000313" key="4">
    <source>
        <dbReference type="EMBL" id="QAY65549.1"/>
    </source>
</evidence>
<dbReference type="RefSeq" id="WP_129438222.1">
    <property type="nucleotide sequence ID" value="NZ_CP035492.1"/>
</dbReference>
<evidence type="ECO:0000256" key="1">
    <source>
        <dbReference type="PIRSR" id="PIRSR620019-1"/>
    </source>
</evidence>
<evidence type="ECO:0000313" key="5">
    <source>
        <dbReference type="Proteomes" id="UP000293568"/>
    </source>
</evidence>
<dbReference type="PANTHER" id="PTHR43300:SF7">
    <property type="entry name" value="UDP-N-ACETYLBACILLOSAMINE N-ACETYLTRANSFERASE"/>
    <property type="match status" value="1"/>
</dbReference>
<dbReference type="AlphaFoldDB" id="A0A4P6EV67"/>
<feature type="domain" description="PglD N-terminal" evidence="3">
    <location>
        <begin position="13"/>
        <end position="86"/>
    </location>
</feature>
<keyword evidence="5" id="KW-1185">Reference proteome</keyword>
<feature type="active site" description="Proton acceptor" evidence="1">
    <location>
        <position position="145"/>
    </location>
</feature>
<accession>A0A4P6EV67</accession>
<dbReference type="Pfam" id="PF17836">
    <property type="entry name" value="PglD_N"/>
    <property type="match status" value="1"/>
</dbReference>
<evidence type="ECO:0000259" key="3">
    <source>
        <dbReference type="Pfam" id="PF17836"/>
    </source>
</evidence>
<dbReference type="InterPro" id="IPR020019">
    <property type="entry name" value="AcTrfase_PglD-like"/>
</dbReference>
<dbReference type="KEGG" id="pprt:ET464_03285"/>
<dbReference type="InterPro" id="IPR041561">
    <property type="entry name" value="PglD_N"/>
</dbReference>
<dbReference type="Gene3D" id="3.40.50.20">
    <property type="match status" value="1"/>
</dbReference>
<feature type="binding site" evidence="2">
    <location>
        <position position="154"/>
    </location>
    <ligand>
        <name>acetyl-CoA</name>
        <dbReference type="ChEBI" id="CHEBI:57288"/>
    </ligand>
</feature>
<dbReference type="CDD" id="cd03360">
    <property type="entry name" value="LbH_AT_putative"/>
    <property type="match status" value="1"/>
</dbReference>